<evidence type="ECO:0000313" key="2">
    <source>
        <dbReference type="Proteomes" id="UP000886523"/>
    </source>
</evidence>
<protein>
    <recommendedName>
        <fullName evidence="3">Fungal-type protein kinase domain-containing protein</fullName>
    </recommendedName>
</protein>
<dbReference type="EMBL" id="MU128937">
    <property type="protein sequence ID" value="KAF9516728.1"/>
    <property type="molecule type" value="Genomic_DNA"/>
</dbReference>
<gene>
    <name evidence="1" type="ORF">BS47DRAFT_627686</name>
</gene>
<comment type="caution">
    <text evidence="1">The sequence shown here is derived from an EMBL/GenBank/DDBJ whole genome shotgun (WGS) entry which is preliminary data.</text>
</comment>
<dbReference type="OrthoDB" id="2739948at2759"/>
<evidence type="ECO:0008006" key="3">
    <source>
        <dbReference type="Google" id="ProtNLM"/>
    </source>
</evidence>
<name>A0A9P6DZH2_9AGAM</name>
<keyword evidence="2" id="KW-1185">Reference proteome</keyword>
<accession>A0A9P6DZH2</accession>
<proteinExistence type="predicted"/>
<organism evidence="1 2">
    <name type="scientific">Hydnum rufescens UP504</name>
    <dbReference type="NCBI Taxonomy" id="1448309"/>
    <lineage>
        <taxon>Eukaryota</taxon>
        <taxon>Fungi</taxon>
        <taxon>Dikarya</taxon>
        <taxon>Basidiomycota</taxon>
        <taxon>Agaricomycotina</taxon>
        <taxon>Agaricomycetes</taxon>
        <taxon>Cantharellales</taxon>
        <taxon>Hydnaceae</taxon>
        <taxon>Hydnum</taxon>
    </lineage>
</organism>
<sequence>MGQTNFARMDLLIEPKCSNSEDAFHDSCSFQVSSPSGALTRGQLAFYTAAQMHVFSLLIRHDRAHLIRWDRAGAIVTKSFNCVQSPRLLVEFYWKYTRFPSDQDCGDPAYPLEGFEHYQMVLRKVGHRLKEFKSTQLVTTIADAMEPKRYGPLALCLMYDTQLPSKRSPPGCFQQGENITPRHWRRKHRHRSGWERDVDAL</sequence>
<dbReference type="Proteomes" id="UP000886523">
    <property type="component" value="Unassembled WGS sequence"/>
</dbReference>
<reference evidence="1" key="1">
    <citation type="journal article" date="2020" name="Nat. Commun.">
        <title>Large-scale genome sequencing of mycorrhizal fungi provides insights into the early evolution of symbiotic traits.</title>
        <authorList>
            <person name="Miyauchi S."/>
            <person name="Kiss E."/>
            <person name="Kuo A."/>
            <person name="Drula E."/>
            <person name="Kohler A."/>
            <person name="Sanchez-Garcia M."/>
            <person name="Morin E."/>
            <person name="Andreopoulos B."/>
            <person name="Barry K.W."/>
            <person name="Bonito G."/>
            <person name="Buee M."/>
            <person name="Carver A."/>
            <person name="Chen C."/>
            <person name="Cichocki N."/>
            <person name="Clum A."/>
            <person name="Culley D."/>
            <person name="Crous P.W."/>
            <person name="Fauchery L."/>
            <person name="Girlanda M."/>
            <person name="Hayes R.D."/>
            <person name="Keri Z."/>
            <person name="LaButti K."/>
            <person name="Lipzen A."/>
            <person name="Lombard V."/>
            <person name="Magnuson J."/>
            <person name="Maillard F."/>
            <person name="Murat C."/>
            <person name="Nolan M."/>
            <person name="Ohm R.A."/>
            <person name="Pangilinan J."/>
            <person name="Pereira M.F."/>
            <person name="Perotto S."/>
            <person name="Peter M."/>
            <person name="Pfister S."/>
            <person name="Riley R."/>
            <person name="Sitrit Y."/>
            <person name="Stielow J.B."/>
            <person name="Szollosi G."/>
            <person name="Zifcakova L."/>
            <person name="Stursova M."/>
            <person name="Spatafora J.W."/>
            <person name="Tedersoo L."/>
            <person name="Vaario L.M."/>
            <person name="Yamada A."/>
            <person name="Yan M."/>
            <person name="Wang P."/>
            <person name="Xu J."/>
            <person name="Bruns T."/>
            <person name="Baldrian P."/>
            <person name="Vilgalys R."/>
            <person name="Dunand C."/>
            <person name="Henrissat B."/>
            <person name="Grigoriev I.V."/>
            <person name="Hibbett D."/>
            <person name="Nagy L.G."/>
            <person name="Martin F.M."/>
        </authorList>
    </citation>
    <scope>NUCLEOTIDE SEQUENCE</scope>
    <source>
        <strain evidence="1">UP504</strain>
    </source>
</reference>
<dbReference type="AlphaFoldDB" id="A0A9P6DZH2"/>
<evidence type="ECO:0000313" key="1">
    <source>
        <dbReference type="EMBL" id="KAF9516728.1"/>
    </source>
</evidence>